<dbReference type="InterPro" id="IPR010895">
    <property type="entry name" value="CHRD"/>
</dbReference>
<evidence type="ECO:0000256" key="2">
    <source>
        <dbReference type="SAM" id="SignalP"/>
    </source>
</evidence>
<dbReference type="Gene3D" id="2.60.40.200">
    <property type="entry name" value="Superoxide dismutase, copper/zinc binding domain"/>
    <property type="match status" value="1"/>
</dbReference>
<organism evidence="4 5">
    <name type="scientific">Tengunoibacter tsumagoiensis</name>
    <dbReference type="NCBI Taxonomy" id="2014871"/>
    <lineage>
        <taxon>Bacteria</taxon>
        <taxon>Bacillati</taxon>
        <taxon>Chloroflexota</taxon>
        <taxon>Ktedonobacteria</taxon>
        <taxon>Ktedonobacterales</taxon>
        <taxon>Dictyobacteraceae</taxon>
        <taxon>Tengunoibacter</taxon>
    </lineage>
</organism>
<dbReference type="Proteomes" id="UP000287352">
    <property type="component" value="Unassembled WGS sequence"/>
</dbReference>
<dbReference type="InterPro" id="IPR036423">
    <property type="entry name" value="SOD-like_Cu/Zn_dom_sf"/>
</dbReference>
<name>A0A401ZXS7_9CHLR</name>
<dbReference type="PROSITE" id="PS51257">
    <property type="entry name" value="PROKAR_LIPOPROTEIN"/>
    <property type="match status" value="1"/>
</dbReference>
<evidence type="ECO:0000256" key="1">
    <source>
        <dbReference type="ARBA" id="ARBA00010457"/>
    </source>
</evidence>
<evidence type="ECO:0000313" key="5">
    <source>
        <dbReference type="Proteomes" id="UP000287352"/>
    </source>
</evidence>
<feature type="signal peptide" evidence="2">
    <location>
        <begin position="1"/>
        <end position="27"/>
    </location>
</feature>
<dbReference type="GO" id="GO:0046872">
    <property type="term" value="F:metal ion binding"/>
    <property type="evidence" value="ECO:0007669"/>
    <property type="project" value="InterPro"/>
</dbReference>
<reference evidence="5" key="1">
    <citation type="submission" date="2018-12" db="EMBL/GenBank/DDBJ databases">
        <title>Tengunoibacter tsumagoiensis gen. nov., sp. nov., Dictyobacter kobayashii sp. nov., D. alpinus sp. nov., and D. joshuensis sp. nov. and description of Dictyobacteraceae fam. nov. within the order Ktedonobacterales isolated from Tengu-no-mugimeshi.</title>
        <authorList>
            <person name="Wang C.M."/>
            <person name="Zheng Y."/>
            <person name="Sakai Y."/>
            <person name="Toyoda A."/>
            <person name="Minakuchi Y."/>
            <person name="Abe K."/>
            <person name="Yokota A."/>
            <person name="Yabe S."/>
        </authorList>
    </citation>
    <scope>NUCLEOTIDE SEQUENCE [LARGE SCALE GENOMIC DNA]</scope>
    <source>
        <strain evidence="5">Uno3</strain>
    </source>
</reference>
<proteinExistence type="inferred from homology"/>
<evidence type="ECO:0000313" key="4">
    <source>
        <dbReference type="EMBL" id="GCE11668.1"/>
    </source>
</evidence>
<dbReference type="Pfam" id="PF07452">
    <property type="entry name" value="CHRD"/>
    <property type="match status" value="1"/>
</dbReference>
<keyword evidence="2" id="KW-0732">Signal</keyword>
<comment type="caution">
    <text evidence="4">The sequence shown here is derived from an EMBL/GenBank/DDBJ whole genome shotgun (WGS) entry which is preliminary data.</text>
</comment>
<feature type="domain" description="CHRD" evidence="3">
    <location>
        <begin position="172"/>
        <end position="267"/>
    </location>
</feature>
<keyword evidence="5" id="KW-1185">Reference proteome</keyword>
<protein>
    <recommendedName>
        <fullName evidence="3">CHRD domain-containing protein</fullName>
    </recommendedName>
</protein>
<dbReference type="EMBL" id="BIFR01000001">
    <property type="protein sequence ID" value="GCE11668.1"/>
    <property type="molecule type" value="Genomic_DNA"/>
</dbReference>
<dbReference type="GO" id="GO:0006801">
    <property type="term" value="P:superoxide metabolic process"/>
    <property type="evidence" value="ECO:0007669"/>
    <property type="project" value="InterPro"/>
</dbReference>
<dbReference type="AlphaFoldDB" id="A0A401ZXS7"/>
<comment type="similarity">
    <text evidence="1">Belongs to the Cu-Zn superoxide dismutase family.</text>
</comment>
<sequence>MLKRYFVKQRCMKFALLAGMTTLFLSGCDTGNSANTTATPTTAPVTAANAVIKHAPSGTVTATWDHTTHLLNVHAALTGLAPSSSHPVAILEGTCRKPGKTVYQLTTIKAQPIGFADAVTKIKDVADGIPATGWSVTVFNGPDLSSATQSEPISCADLVNAKSDKSVNQAAQATLSDAFVPDQSVSGTVQLNLNNKQLTVVLNVKGLAPNSKHMAHIHTGSCASQGAVVYPLKPLQANAAGEVNSTTVISNVSEIPPSGWYVNIHRGDDNLSAQSDFDPIGCGDITPNR</sequence>
<gene>
    <name evidence="4" type="ORF">KTT_15270</name>
</gene>
<accession>A0A401ZXS7</accession>
<feature type="chain" id="PRO_5019335857" description="CHRD domain-containing protein" evidence="2">
    <location>
        <begin position="28"/>
        <end position="289"/>
    </location>
</feature>
<evidence type="ECO:0000259" key="3">
    <source>
        <dbReference type="Pfam" id="PF07452"/>
    </source>
</evidence>
<dbReference type="SUPFAM" id="SSF49329">
    <property type="entry name" value="Cu,Zn superoxide dismutase-like"/>
    <property type="match status" value="1"/>
</dbReference>